<dbReference type="SUPFAM" id="SSF57997">
    <property type="entry name" value="Tropomyosin"/>
    <property type="match status" value="1"/>
</dbReference>
<evidence type="ECO:0000256" key="1">
    <source>
        <dbReference type="ARBA" id="ARBA00061640"/>
    </source>
</evidence>
<evidence type="ECO:0008006" key="8">
    <source>
        <dbReference type="Google" id="ProtNLM"/>
    </source>
</evidence>
<feature type="region of interest" description="Disordered" evidence="3">
    <location>
        <begin position="65"/>
        <end position="128"/>
    </location>
</feature>
<accession>A0A8D0NPD8</accession>
<dbReference type="Ensembl" id="ENSSSCT00015055376.1">
    <property type="protein sequence ID" value="ENSSSCP00015022238.1"/>
    <property type="gene ID" value="ENSSSCG00015041547.1"/>
</dbReference>
<feature type="domain" description="L1 transposable element dsRBD-like" evidence="5">
    <location>
        <begin position="337"/>
        <end position="399"/>
    </location>
</feature>
<dbReference type="Pfam" id="PF17490">
    <property type="entry name" value="Tnp_22_dsRBD"/>
    <property type="match status" value="1"/>
</dbReference>
<reference evidence="6" key="1">
    <citation type="submission" date="2025-08" db="UniProtKB">
        <authorList>
            <consortium name="Ensembl"/>
        </authorList>
    </citation>
    <scope>IDENTIFICATION</scope>
</reference>
<protein>
    <recommendedName>
        <fullName evidence="8">L1 transposable element RRM domain-containing protein</fullName>
    </recommendedName>
</protein>
<dbReference type="InterPro" id="IPR004244">
    <property type="entry name" value="Transposase_22"/>
</dbReference>
<evidence type="ECO:0000256" key="3">
    <source>
        <dbReference type="SAM" id="MobiDB-lite"/>
    </source>
</evidence>
<dbReference type="InterPro" id="IPR043636">
    <property type="entry name" value="L1_RRM_dom"/>
</dbReference>
<feature type="compositionally biased region" description="Polar residues" evidence="3">
    <location>
        <begin position="113"/>
        <end position="128"/>
    </location>
</feature>
<sequence>MEQLLRTAHSVEELHSPETPEQALPSHGKSAFIAVWTCQSHLPWGSPSLLQSDPASPTHLLEMPHGLKENWPTSPALGKHSTAVPGQTLPSHGEYTYTKKKKITSKMKKLRSHSQLNKQENSPKAANNETELCSLTDLEFKREILKILKELREDMNNNADSLRKELENIRRNQEKLKNSFAEIQTELKAIKTRMNNAEEGISEVEDRIMEITQTGQQTENQMKKHESNLRDLWDNIRRANLCTIGIPEGVEKDKGIENIFAEIIAGNFPNLKDTEFRIQEAQRTPNKLNPNRPTPRHIIIKMAKVNDKERILKAAREKQNVTYKGTPIRLSADFSTETLQARREWQEIFKVLKEKNLQPRILYPARISFKIEGEIKNFSNKQKLKKYSNTKPILKEILKGLV</sequence>
<dbReference type="PANTHER" id="PTHR11505">
    <property type="entry name" value="L1 TRANSPOSABLE ELEMENT-RELATED"/>
    <property type="match status" value="1"/>
</dbReference>
<dbReference type="InterPro" id="IPR035300">
    <property type="entry name" value="L1_dsRBD"/>
</dbReference>
<evidence type="ECO:0000313" key="6">
    <source>
        <dbReference type="Ensembl" id="ENSSSCP00015022238.1"/>
    </source>
</evidence>
<organism evidence="6 7">
    <name type="scientific">Sus scrofa</name>
    <name type="common">Pig</name>
    <dbReference type="NCBI Taxonomy" id="9823"/>
    <lineage>
        <taxon>Eukaryota</taxon>
        <taxon>Metazoa</taxon>
        <taxon>Chordata</taxon>
        <taxon>Craniata</taxon>
        <taxon>Vertebrata</taxon>
        <taxon>Euteleostomi</taxon>
        <taxon>Mammalia</taxon>
        <taxon>Eutheria</taxon>
        <taxon>Laurasiatheria</taxon>
        <taxon>Artiodactyla</taxon>
        <taxon>Suina</taxon>
        <taxon>Suidae</taxon>
        <taxon>Sus</taxon>
    </lineage>
</organism>
<comment type="similarity">
    <text evidence="1">Belongs to the transposase 22 family.</text>
</comment>
<dbReference type="AlphaFoldDB" id="A0A8D0NPD8"/>
<evidence type="ECO:0000313" key="7">
    <source>
        <dbReference type="Proteomes" id="UP000694726"/>
    </source>
</evidence>
<evidence type="ECO:0000259" key="5">
    <source>
        <dbReference type="Pfam" id="PF17490"/>
    </source>
</evidence>
<dbReference type="FunFam" id="3.30.70.1820:FF:000002">
    <property type="entry name" value="LINE-1 retrotransposable element ORF1 protein"/>
    <property type="match status" value="1"/>
</dbReference>
<dbReference type="Gene3D" id="3.30.250.20">
    <property type="entry name" value="L1 transposable element, C-terminal domain"/>
    <property type="match status" value="1"/>
</dbReference>
<dbReference type="Proteomes" id="UP000694726">
    <property type="component" value="Unplaced"/>
</dbReference>
<name>A0A8D0NPD8_PIG</name>
<dbReference type="InterPro" id="IPR042566">
    <property type="entry name" value="L1_C"/>
</dbReference>
<dbReference type="Gene3D" id="1.20.5.390">
    <property type="entry name" value="L1 transposable element, trimerization domain"/>
    <property type="match status" value="1"/>
</dbReference>
<feature type="compositionally biased region" description="Basic and acidic residues" evidence="3">
    <location>
        <begin position="9"/>
        <end position="18"/>
    </location>
</feature>
<proteinExistence type="inferred from homology"/>
<dbReference type="Pfam" id="PF02994">
    <property type="entry name" value="Transposase_22"/>
    <property type="match status" value="1"/>
</dbReference>
<evidence type="ECO:0000259" key="4">
    <source>
        <dbReference type="Pfam" id="PF02994"/>
    </source>
</evidence>
<feature type="compositionally biased region" description="Basic residues" evidence="3">
    <location>
        <begin position="98"/>
        <end position="112"/>
    </location>
</feature>
<feature type="coiled-coil region" evidence="2">
    <location>
        <begin position="138"/>
        <end position="228"/>
    </location>
</feature>
<feature type="domain" description="L1 transposable element RRM" evidence="4">
    <location>
        <begin position="238"/>
        <end position="333"/>
    </location>
</feature>
<feature type="region of interest" description="Disordered" evidence="3">
    <location>
        <begin position="1"/>
        <end position="25"/>
    </location>
</feature>
<evidence type="ECO:0000256" key="2">
    <source>
        <dbReference type="SAM" id="Coils"/>
    </source>
</evidence>
<dbReference type="Gene3D" id="3.30.70.1820">
    <property type="entry name" value="L1 transposable element, RRM domain"/>
    <property type="match status" value="1"/>
</dbReference>
<keyword evidence="2" id="KW-0175">Coiled coil</keyword>